<protein>
    <recommendedName>
        <fullName evidence="4">SPOR domain-containing protein</fullName>
    </recommendedName>
</protein>
<name>A0A8J2U023_9MICO</name>
<evidence type="ECO:0000313" key="2">
    <source>
        <dbReference type="EMBL" id="GGA23155.1"/>
    </source>
</evidence>
<dbReference type="AlphaFoldDB" id="A0A8J2U023"/>
<gene>
    <name evidence="2" type="ORF">GCM10011333_27800</name>
</gene>
<reference evidence="2" key="2">
    <citation type="submission" date="2020-09" db="EMBL/GenBank/DDBJ databases">
        <authorList>
            <person name="Sun Q."/>
            <person name="Zhou Y."/>
        </authorList>
    </citation>
    <scope>NUCLEOTIDE SEQUENCE</scope>
    <source>
        <strain evidence="2">CGMCC 1.12785</strain>
    </source>
</reference>
<dbReference type="RefSeq" id="WP_188551498.1">
    <property type="nucleotide sequence ID" value="NZ_BMFY01000013.1"/>
</dbReference>
<evidence type="ECO:0000313" key="3">
    <source>
        <dbReference type="Proteomes" id="UP000616114"/>
    </source>
</evidence>
<organism evidence="2 3">
    <name type="scientific">Sediminivirga luteola</name>
    <dbReference type="NCBI Taxonomy" id="1774748"/>
    <lineage>
        <taxon>Bacteria</taxon>
        <taxon>Bacillati</taxon>
        <taxon>Actinomycetota</taxon>
        <taxon>Actinomycetes</taxon>
        <taxon>Micrococcales</taxon>
        <taxon>Brevibacteriaceae</taxon>
        <taxon>Sediminivirga</taxon>
    </lineage>
</organism>
<sequence>MSEEKYWYNLVTGEIEHGRQSSWENRMGPYDSREEAQAALTRAQRRNDSWDAEDHEWKS</sequence>
<dbReference type="Proteomes" id="UP000616114">
    <property type="component" value="Unassembled WGS sequence"/>
</dbReference>
<keyword evidence="3" id="KW-1185">Reference proteome</keyword>
<dbReference type="EMBL" id="BMFY01000013">
    <property type="protein sequence ID" value="GGA23155.1"/>
    <property type="molecule type" value="Genomic_DNA"/>
</dbReference>
<reference evidence="2" key="1">
    <citation type="journal article" date="2014" name="Int. J. Syst. Evol. Microbiol.">
        <title>Complete genome sequence of Corynebacterium casei LMG S-19264T (=DSM 44701T), isolated from a smear-ripened cheese.</title>
        <authorList>
            <consortium name="US DOE Joint Genome Institute (JGI-PGF)"/>
            <person name="Walter F."/>
            <person name="Albersmeier A."/>
            <person name="Kalinowski J."/>
            <person name="Ruckert C."/>
        </authorList>
    </citation>
    <scope>NUCLEOTIDE SEQUENCE</scope>
    <source>
        <strain evidence="2">CGMCC 1.12785</strain>
    </source>
</reference>
<accession>A0A8J2U023</accession>
<feature type="compositionally biased region" description="Acidic residues" evidence="1">
    <location>
        <begin position="50"/>
        <end position="59"/>
    </location>
</feature>
<evidence type="ECO:0008006" key="4">
    <source>
        <dbReference type="Google" id="ProtNLM"/>
    </source>
</evidence>
<comment type="caution">
    <text evidence="2">The sequence shown here is derived from an EMBL/GenBank/DDBJ whole genome shotgun (WGS) entry which is preliminary data.</text>
</comment>
<proteinExistence type="predicted"/>
<feature type="region of interest" description="Disordered" evidence="1">
    <location>
        <begin position="18"/>
        <end position="59"/>
    </location>
</feature>
<evidence type="ECO:0000256" key="1">
    <source>
        <dbReference type="SAM" id="MobiDB-lite"/>
    </source>
</evidence>